<comment type="function">
    <text evidence="8">Part of the small subunit (SSU) processome, first precursor of the small eukaryotic ribosomal subunit. During the assembly of the SSU processome in the nucleolus, many ribosome biogenesis factors, an RNA chaperone and ribosomal proteins associate with the nascent pre-rRNA and work in concert to generate RNA folding, modifications, rearrangements and cleavage as well as targeted degradation of pre-ribosomal RNA by the RNA exosome. Involved in nucleolar processing of pre-18S ribosomal RNA.</text>
</comment>
<dbReference type="PANTHER" id="PTHR18359:SF0">
    <property type="entry name" value="U3 SMALL NUCLEOLAR RNA-ASSOCIATED PROTEIN 18 HOMOLOG"/>
    <property type="match status" value="1"/>
</dbReference>
<protein>
    <recommendedName>
        <fullName evidence="9">U3 small nucleolar RNA-associated protein 18 homolog</fullName>
    </recommendedName>
    <alternativeName>
        <fullName evidence="10">WD repeat-containing protein 50</fullName>
    </alternativeName>
</protein>
<evidence type="ECO:0000256" key="10">
    <source>
        <dbReference type="ARBA" id="ARBA00075773"/>
    </source>
</evidence>
<proteinExistence type="inferred from homology"/>
<keyword evidence="2" id="KW-0698">rRNA processing</keyword>
<evidence type="ECO:0000256" key="8">
    <source>
        <dbReference type="ARBA" id="ARBA00058527"/>
    </source>
</evidence>
<evidence type="ECO:0000313" key="13">
    <source>
        <dbReference type="EnsemblMetazoa" id="G27623.3:cds"/>
    </source>
</evidence>
<evidence type="ECO:0000256" key="5">
    <source>
        <dbReference type="ARBA" id="ARBA00022737"/>
    </source>
</evidence>
<dbReference type="GO" id="GO:0006364">
    <property type="term" value="P:rRNA processing"/>
    <property type="evidence" value="ECO:0007669"/>
    <property type="project" value="UniProtKB-KW"/>
</dbReference>
<dbReference type="Gene3D" id="2.130.10.10">
    <property type="entry name" value="YVTN repeat-like/Quinoprotein amine dehydrogenase"/>
    <property type="match status" value="1"/>
</dbReference>
<dbReference type="PANTHER" id="PTHR18359">
    <property type="entry name" value="WD-REPEAT PROTEIN-RELATED"/>
    <property type="match status" value="1"/>
</dbReference>
<evidence type="ECO:0000256" key="12">
    <source>
        <dbReference type="SAM" id="MobiDB-lite"/>
    </source>
</evidence>
<organism evidence="13 14">
    <name type="scientific">Magallana gigas</name>
    <name type="common">Pacific oyster</name>
    <name type="synonym">Crassostrea gigas</name>
    <dbReference type="NCBI Taxonomy" id="29159"/>
    <lineage>
        <taxon>Eukaryota</taxon>
        <taxon>Metazoa</taxon>
        <taxon>Spiralia</taxon>
        <taxon>Lophotrochozoa</taxon>
        <taxon>Mollusca</taxon>
        <taxon>Bivalvia</taxon>
        <taxon>Autobranchia</taxon>
        <taxon>Pteriomorphia</taxon>
        <taxon>Ostreida</taxon>
        <taxon>Ostreoidea</taxon>
        <taxon>Ostreidae</taxon>
        <taxon>Magallana</taxon>
    </lineage>
</organism>
<evidence type="ECO:0000256" key="2">
    <source>
        <dbReference type="ARBA" id="ARBA00022552"/>
    </source>
</evidence>
<feature type="region of interest" description="Disordered" evidence="12">
    <location>
        <begin position="1"/>
        <end position="41"/>
    </location>
</feature>
<evidence type="ECO:0000256" key="4">
    <source>
        <dbReference type="ARBA" id="ARBA00022574"/>
    </source>
</evidence>
<dbReference type="Pfam" id="PF00400">
    <property type="entry name" value="WD40"/>
    <property type="match status" value="1"/>
</dbReference>
<keyword evidence="3" id="KW-0597">Phosphoprotein</keyword>
<keyword evidence="14" id="KW-1185">Reference proteome</keyword>
<dbReference type="InterPro" id="IPR001680">
    <property type="entry name" value="WD40_rpt"/>
</dbReference>
<dbReference type="FunFam" id="2.130.10.10:FF:000121">
    <property type="entry name" value="U3 small nucleolar RNA-associated protein 18 homolog"/>
    <property type="match status" value="1"/>
</dbReference>
<comment type="similarity">
    <text evidence="7">Belongs to the WD repeat UTP18 family.</text>
</comment>
<dbReference type="InterPro" id="IPR036322">
    <property type="entry name" value="WD40_repeat_dom_sf"/>
</dbReference>
<feature type="region of interest" description="Disordered" evidence="12">
    <location>
        <begin position="63"/>
        <end position="90"/>
    </location>
</feature>
<dbReference type="Proteomes" id="UP000005408">
    <property type="component" value="Unassembled WGS sequence"/>
</dbReference>
<evidence type="ECO:0000256" key="9">
    <source>
        <dbReference type="ARBA" id="ARBA00074442"/>
    </source>
</evidence>
<dbReference type="InterPro" id="IPR045161">
    <property type="entry name" value="Utp18"/>
</dbReference>
<keyword evidence="5" id="KW-0677">Repeat</keyword>
<keyword evidence="4 11" id="KW-0853">WD repeat</keyword>
<dbReference type="GO" id="GO:0034388">
    <property type="term" value="C:Pwp2p-containing subcomplex of 90S preribosome"/>
    <property type="evidence" value="ECO:0007669"/>
    <property type="project" value="TreeGrafter"/>
</dbReference>
<dbReference type="AlphaFoldDB" id="A0A8W8LDL4"/>
<evidence type="ECO:0000256" key="6">
    <source>
        <dbReference type="ARBA" id="ARBA00023242"/>
    </source>
</evidence>
<keyword evidence="6" id="KW-0539">Nucleus</keyword>
<dbReference type="GO" id="GO:0032040">
    <property type="term" value="C:small-subunit processome"/>
    <property type="evidence" value="ECO:0007669"/>
    <property type="project" value="TreeGrafter"/>
</dbReference>
<reference evidence="13" key="1">
    <citation type="submission" date="2022-08" db="UniProtKB">
        <authorList>
            <consortium name="EnsemblMetazoa"/>
        </authorList>
    </citation>
    <scope>IDENTIFICATION</scope>
    <source>
        <strain evidence="13">05x7-T-G4-1.051#20</strain>
    </source>
</reference>
<comment type="subcellular location">
    <subcellularLocation>
        <location evidence="1">Nucleus</location>
        <location evidence="1">Nucleolus</location>
    </subcellularLocation>
</comment>
<dbReference type="InterPro" id="IPR015943">
    <property type="entry name" value="WD40/YVTN_repeat-like_dom_sf"/>
</dbReference>
<evidence type="ECO:0000256" key="11">
    <source>
        <dbReference type="PROSITE-ProRule" id="PRU00221"/>
    </source>
</evidence>
<dbReference type="SMART" id="SM00320">
    <property type="entry name" value="WD40"/>
    <property type="match status" value="4"/>
</dbReference>
<dbReference type="PROSITE" id="PS50082">
    <property type="entry name" value="WD_REPEATS_2"/>
    <property type="match status" value="1"/>
</dbReference>
<feature type="compositionally biased region" description="Basic residues" evidence="12">
    <location>
        <begin position="72"/>
        <end position="83"/>
    </location>
</feature>
<feature type="compositionally biased region" description="Polar residues" evidence="12">
    <location>
        <begin position="8"/>
        <end position="18"/>
    </location>
</feature>
<accession>A0A8W8LDL4</accession>
<name>A0A8W8LDL4_MAGGI</name>
<sequence>MLRRKRNTVVNSPTTQVKESLKDKKANVPLGSKRKSKKAEEERLKKLVLGGDGDVLQTLEEVSKKVEDESHSKKKRLPPKKKVPVWNDDDDVRGSVQITKERRYDLIRRGGESKIKTDQYTSRLKTEFEKVSAAPNWAKLPSEKVQSSDDDSDVDDLLQKTGNYLVTSSSLPKGLIDLKQCTDANKEQPSESKLKSVEFHPTAQVILTAGMNYTLSLFQVDGKLNPKIQSVFLDGFPIHSAHFSSDGLEVIMGSRFKNFQYYDMMAGKIVNVPKIKGLEEKMMKKFRVSPDGRFIVFLGKNGGMHLLSAKSKEWIHTLSMNGEVKDIAFSKDGQRMYSHGVEGDVYIWDLDRRDCIHRFYDEGCTKGTSIALSPNGQYLACGSYSGVVNIYDTQTILSSRSPTPVKAIMNLTTPCTHALFNCSSEILAISSFYAEKAVKLVHVPSMTVFSNFPERKVDSLRIPTCMDFSLNSGYFSIGTHRGSALLYRVQHYENRDLNASELQGQTTENVEQMLDLHTMNSNLSTPIYTDVPSITTFSYSFQFSIIKFAFMLSTPKS</sequence>
<dbReference type="SUPFAM" id="SSF50978">
    <property type="entry name" value="WD40 repeat-like"/>
    <property type="match status" value="1"/>
</dbReference>
<feature type="repeat" description="WD" evidence="11">
    <location>
        <begin position="317"/>
        <end position="358"/>
    </location>
</feature>
<evidence type="ECO:0000256" key="3">
    <source>
        <dbReference type="ARBA" id="ARBA00022553"/>
    </source>
</evidence>
<evidence type="ECO:0000256" key="7">
    <source>
        <dbReference type="ARBA" id="ARBA00025767"/>
    </source>
</evidence>
<evidence type="ECO:0000256" key="1">
    <source>
        <dbReference type="ARBA" id="ARBA00004604"/>
    </source>
</evidence>
<evidence type="ECO:0000313" key="14">
    <source>
        <dbReference type="Proteomes" id="UP000005408"/>
    </source>
</evidence>
<dbReference type="EnsemblMetazoa" id="G27623.3">
    <property type="protein sequence ID" value="G27623.3:cds"/>
    <property type="gene ID" value="G27623"/>
</dbReference>